<accession>A0ABQ5GU71</accession>
<name>A0ABQ5GU71_9ASTR</name>
<dbReference type="EMBL" id="BQNB010018839">
    <property type="protein sequence ID" value="GJT78844.1"/>
    <property type="molecule type" value="Genomic_DNA"/>
</dbReference>
<proteinExistence type="predicted"/>
<sequence length="187" mass="21462">MHGRSRSRELCSRILSFCPIQEGTPLIQLYFRAKCETGMPGVMVNSVITRIRVYQDCHAQYQDNNIEFWTKNLADCSLPNGRKKWKCLLFAGKCRTLESARAKSISLSESERVSIMHEDDDHWKFDSGNVMKRFSTPHSRSLHMPLRGVSQQIDLKGDSVTTGVDGRMNVRSMKMLRARLSNSRVYT</sequence>
<comment type="caution">
    <text evidence="1">The sequence shown here is derived from an EMBL/GenBank/DDBJ whole genome shotgun (WGS) entry which is preliminary data.</text>
</comment>
<evidence type="ECO:0000313" key="1">
    <source>
        <dbReference type="EMBL" id="GJT78844.1"/>
    </source>
</evidence>
<dbReference type="Proteomes" id="UP001151760">
    <property type="component" value="Unassembled WGS sequence"/>
</dbReference>
<gene>
    <name evidence="1" type="ORF">Tco_1045569</name>
</gene>
<reference evidence="1" key="1">
    <citation type="journal article" date="2022" name="Int. J. Mol. Sci.">
        <title>Draft Genome of Tanacetum Coccineum: Genomic Comparison of Closely Related Tanacetum-Family Plants.</title>
        <authorList>
            <person name="Yamashiro T."/>
            <person name="Shiraishi A."/>
            <person name="Nakayama K."/>
            <person name="Satake H."/>
        </authorList>
    </citation>
    <scope>NUCLEOTIDE SEQUENCE</scope>
</reference>
<evidence type="ECO:0000313" key="2">
    <source>
        <dbReference type="Proteomes" id="UP001151760"/>
    </source>
</evidence>
<organism evidence="1 2">
    <name type="scientific">Tanacetum coccineum</name>
    <dbReference type="NCBI Taxonomy" id="301880"/>
    <lineage>
        <taxon>Eukaryota</taxon>
        <taxon>Viridiplantae</taxon>
        <taxon>Streptophyta</taxon>
        <taxon>Embryophyta</taxon>
        <taxon>Tracheophyta</taxon>
        <taxon>Spermatophyta</taxon>
        <taxon>Magnoliopsida</taxon>
        <taxon>eudicotyledons</taxon>
        <taxon>Gunneridae</taxon>
        <taxon>Pentapetalae</taxon>
        <taxon>asterids</taxon>
        <taxon>campanulids</taxon>
        <taxon>Asterales</taxon>
        <taxon>Asteraceae</taxon>
        <taxon>Asteroideae</taxon>
        <taxon>Anthemideae</taxon>
        <taxon>Anthemidinae</taxon>
        <taxon>Tanacetum</taxon>
    </lineage>
</organism>
<protein>
    <submittedName>
        <fullName evidence="1">Uncharacterized protein</fullName>
    </submittedName>
</protein>
<reference evidence="1" key="2">
    <citation type="submission" date="2022-01" db="EMBL/GenBank/DDBJ databases">
        <authorList>
            <person name="Yamashiro T."/>
            <person name="Shiraishi A."/>
            <person name="Satake H."/>
            <person name="Nakayama K."/>
        </authorList>
    </citation>
    <scope>NUCLEOTIDE SEQUENCE</scope>
</reference>
<keyword evidence="2" id="KW-1185">Reference proteome</keyword>